<dbReference type="AlphaFoldDB" id="A0A5K7YCQ3"/>
<dbReference type="Proteomes" id="UP000427906">
    <property type="component" value="Chromosome"/>
</dbReference>
<gene>
    <name evidence="1" type="ORF">DSCA_08480</name>
</gene>
<protein>
    <submittedName>
        <fullName evidence="1">Uncharacterized protein</fullName>
    </submittedName>
</protein>
<dbReference type="RefSeq" id="WP_155315232.1">
    <property type="nucleotide sequence ID" value="NZ_AP021874.1"/>
</dbReference>
<proteinExistence type="predicted"/>
<sequence length="407" mass="45714">MAKSKPHKWTFAARFRTNAFGWRGSRLACQRIKEAVSEIRKVVRKDPLLGAEGAVRLMEKLWPALQHVDSSSGALGSAVYKAAEELVDWVTKAPADEKTRAKWLDRLWDAFNDDGVGFLDVLGERWGEVCVSPAVASQWADELLPIVRRTWEESKQGSASYFNGTPACLSCLLAAGRYQELLDFIERAPRVSWSNRKYGVDALVAMGKKGESIKYAKASCGFMDDPFTIDRVCEDILISSGLYEEAYRQYGLRTNRGGTNLATFRNIAKKYPMMEKTKILEDLIETTPGEEGKWFATAKSLGMLPLAMELCYRSPCDPRTLNRAARDFQEKEPKFALGAALASLQWMSQGYGYEITASDVLSAYEYAMKAAETLGRKEQVVVDIKEIIGRDRSSDRFVQDVLGRFIR</sequence>
<dbReference type="OrthoDB" id="7825127at2"/>
<accession>A0A5K7YCQ3</accession>
<reference evidence="1 2" key="1">
    <citation type="submission" date="2019-11" db="EMBL/GenBank/DDBJ databases">
        <title>Comparative genomics of hydrocarbon-degrading Desulfosarcina strains.</title>
        <authorList>
            <person name="Watanabe M."/>
            <person name="Kojima H."/>
            <person name="Fukui M."/>
        </authorList>
    </citation>
    <scope>NUCLEOTIDE SEQUENCE [LARGE SCALE GENOMIC DNA]</scope>
    <source>
        <strain evidence="1 2">PL12</strain>
    </source>
</reference>
<evidence type="ECO:0000313" key="1">
    <source>
        <dbReference type="EMBL" id="BBO66918.1"/>
    </source>
</evidence>
<organism evidence="1 2">
    <name type="scientific">Desulfosarcina alkanivorans</name>
    <dbReference type="NCBI Taxonomy" id="571177"/>
    <lineage>
        <taxon>Bacteria</taxon>
        <taxon>Pseudomonadati</taxon>
        <taxon>Thermodesulfobacteriota</taxon>
        <taxon>Desulfobacteria</taxon>
        <taxon>Desulfobacterales</taxon>
        <taxon>Desulfosarcinaceae</taxon>
        <taxon>Desulfosarcina</taxon>
    </lineage>
</organism>
<dbReference type="EMBL" id="AP021874">
    <property type="protein sequence ID" value="BBO66918.1"/>
    <property type="molecule type" value="Genomic_DNA"/>
</dbReference>
<name>A0A5K7YCQ3_9BACT</name>
<evidence type="ECO:0000313" key="2">
    <source>
        <dbReference type="Proteomes" id="UP000427906"/>
    </source>
</evidence>
<dbReference type="KEGG" id="dalk:DSCA_08480"/>
<keyword evidence="2" id="KW-1185">Reference proteome</keyword>